<dbReference type="GO" id="GO:0003676">
    <property type="term" value="F:nucleic acid binding"/>
    <property type="evidence" value="ECO:0007669"/>
    <property type="project" value="InterPro"/>
</dbReference>
<dbReference type="Pfam" id="PF00098">
    <property type="entry name" value="zf-CCHC"/>
    <property type="match status" value="1"/>
</dbReference>
<dbReference type="OrthoDB" id="1427639at2759"/>
<proteinExistence type="predicted"/>
<feature type="domain" description="CCHC-type" evidence="1">
    <location>
        <begin position="91"/>
        <end position="102"/>
    </location>
</feature>
<dbReference type="KEGG" id="aprc:113859831"/>
<evidence type="ECO:0000259" key="1">
    <source>
        <dbReference type="Pfam" id="PF00098"/>
    </source>
</evidence>
<dbReference type="PANTHER" id="PTHR15503">
    <property type="entry name" value="LDOC1 RELATED"/>
    <property type="match status" value="1"/>
</dbReference>
<dbReference type="GO" id="GO:0008270">
    <property type="term" value="F:zinc ion binding"/>
    <property type="evidence" value="ECO:0007669"/>
    <property type="project" value="InterPro"/>
</dbReference>
<protein>
    <submittedName>
        <fullName evidence="3">Uncharacterized protein LOC113859831</fullName>
    </submittedName>
</protein>
<reference evidence="3" key="2">
    <citation type="submission" date="2025-08" db="UniProtKB">
        <authorList>
            <consortium name="RefSeq"/>
        </authorList>
    </citation>
    <scope>IDENTIFICATION</scope>
    <source>
        <tissue evidence="3">Young leaves</tissue>
    </source>
</reference>
<dbReference type="Proteomes" id="UP000694853">
    <property type="component" value="Unplaced"/>
</dbReference>
<evidence type="ECO:0000313" key="2">
    <source>
        <dbReference type="Proteomes" id="UP000694853"/>
    </source>
</evidence>
<name>A0A8B8KWH7_ABRPR</name>
<dbReference type="InterPro" id="IPR021109">
    <property type="entry name" value="Peptidase_aspartic_dom_sf"/>
</dbReference>
<reference evidence="2" key="1">
    <citation type="journal article" date="2019" name="Toxins">
        <title>Detection of Abrin-Like and Prepropulchellin-Like Toxin Genes and Transcripts Using Whole Genome Sequencing and Full-Length Transcript Sequencing of Abrus precatorius.</title>
        <authorList>
            <person name="Hovde B.T."/>
            <person name="Daligault H.E."/>
            <person name="Hanschen E.R."/>
            <person name="Kunde Y.A."/>
            <person name="Johnson M.B."/>
            <person name="Starkenburg S.R."/>
            <person name="Johnson S.L."/>
        </authorList>
    </citation>
    <scope>NUCLEOTIDE SEQUENCE [LARGE SCALE GENOMIC DNA]</scope>
</reference>
<organism evidence="2 3">
    <name type="scientific">Abrus precatorius</name>
    <name type="common">Indian licorice</name>
    <name type="synonym">Glycine abrus</name>
    <dbReference type="NCBI Taxonomy" id="3816"/>
    <lineage>
        <taxon>Eukaryota</taxon>
        <taxon>Viridiplantae</taxon>
        <taxon>Streptophyta</taxon>
        <taxon>Embryophyta</taxon>
        <taxon>Tracheophyta</taxon>
        <taxon>Spermatophyta</taxon>
        <taxon>Magnoliopsida</taxon>
        <taxon>eudicotyledons</taxon>
        <taxon>Gunneridae</taxon>
        <taxon>Pentapetalae</taxon>
        <taxon>rosids</taxon>
        <taxon>fabids</taxon>
        <taxon>Fabales</taxon>
        <taxon>Fabaceae</taxon>
        <taxon>Papilionoideae</taxon>
        <taxon>50 kb inversion clade</taxon>
        <taxon>NPAAA clade</taxon>
        <taxon>indigoferoid/millettioid clade</taxon>
        <taxon>Abreae</taxon>
        <taxon>Abrus</taxon>
    </lineage>
</organism>
<dbReference type="InterPro" id="IPR032567">
    <property type="entry name" value="RTL1-rel"/>
</dbReference>
<dbReference type="Pfam" id="PF08284">
    <property type="entry name" value="RVP_2"/>
    <property type="match status" value="1"/>
</dbReference>
<dbReference type="SUPFAM" id="SSF50630">
    <property type="entry name" value="Acid proteases"/>
    <property type="match status" value="1"/>
</dbReference>
<dbReference type="GeneID" id="113859831"/>
<dbReference type="AlphaFoldDB" id="A0A8B8KWH7"/>
<keyword evidence="2" id="KW-1185">Reference proteome</keyword>
<dbReference type="PANTHER" id="PTHR15503:SF45">
    <property type="entry name" value="RNA-DIRECTED DNA POLYMERASE HOMOLOG"/>
    <property type="match status" value="1"/>
</dbReference>
<dbReference type="InterPro" id="IPR001878">
    <property type="entry name" value="Znf_CCHC"/>
</dbReference>
<dbReference type="Gene3D" id="2.40.70.10">
    <property type="entry name" value="Acid Proteases"/>
    <property type="match status" value="1"/>
</dbReference>
<evidence type="ECO:0000313" key="3">
    <source>
        <dbReference type="RefSeq" id="XP_027348311.1"/>
    </source>
</evidence>
<dbReference type="RefSeq" id="XP_027348311.1">
    <property type="nucleotide sequence ID" value="XM_027492510.1"/>
</dbReference>
<accession>A0A8B8KWH7</accession>
<gene>
    <name evidence="3" type="primary">LOC113859831</name>
</gene>
<sequence>MNVGEYAAKFEELSRYHFHYHNAINERPRCVKFVNGLCTEIKEAIRLQEIQEFSTLVNRCRIFEEDHKARIAKFIEHRSESSETELWVSICNKPGHMSRDCPMVKKEGDGGNRNYYNQNLSGGVASRPKAYGKVFAMSEKEVSHSDMMIGGASHSFISTSCVEQLRLPTIALPFDLSVHTPSNDPVITAKACSKCPISIDGRNFIVNLFCFPLKELEVILGLDCLSDNHVIIDCCRKTIVFRDFEHDNSE</sequence>
<dbReference type="CDD" id="cd00303">
    <property type="entry name" value="retropepsin_like"/>
    <property type="match status" value="1"/>
</dbReference>